<dbReference type="PROSITE" id="PS50005">
    <property type="entry name" value="TPR"/>
    <property type="match status" value="7"/>
</dbReference>
<feature type="compositionally biased region" description="Basic and acidic residues" evidence="10">
    <location>
        <begin position="11"/>
        <end position="20"/>
    </location>
</feature>
<feature type="compositionally biased region" description="Polar residues" evidence="10">
    <location>
        <begin position="913"/>
        <end position="941"/>
    </location>
</feature>
<feature type="compositionally biased region" description="Polar residues" evidence="10">
    <location>
        <begin position="633"/>
        <end position="649"/>
    </location>
</feature>
<feature type="region of interest" description="Disordered" evidence="10">
    <location>
        <begin position="1"/>
        <end position="81"/>
    </location>
</feature>
<keyword evidence="6" id="KW-0804">Transcription</keyword>
<dbReference type="GO" id="GO:0005634">
    <property type="term" value="C:nucleus"/>
    <property type="evidence" value="ECO:0007669"/>
    <property type="project" value="UniProtKB-SubCell"/>
</dbReference>
<evidence type="ECO:0000256" key="5">
    <source>
        <dbReference type="ARBA" id="ARBA00023015"/>
    </source>
</evidence>
<feature type="compositionally biased region" description="Low complexity" evidence="10">
    <location>
        <begin position="715"/>
        <end position="728"/>
    </location>
</feature>
<evidence type="ECO:0000256" key="6">
    <source>
        <dbReference type="ARBA" id="ARBA00023163"/>
    </source>
</evidence>
<dbReference type="InterPro" id="IPR056413">
    <property type="entry name" value="TPR_CcmH_CycH"/>
</dbReference>
<dbReference type="InterPro" id="IPR051630">
    <property type="entry name" value="Corepressor-Demethylase"/>
</dbReference>
<dbReference type="GO" id="GO:0000978">
    <property type="term" value="F:RNA polymerase II cis-regulatory region sequence-specific DNA binding"/>
    <property type="evidence" value="ECO:0007669"/>
    <property type="project" value="TreeGrafter"/>
</dbReference>
<feature type="compositionally biased region" description="Basic and acidic residues" evidence="10">
    <location>
        <begin position="757"/>
        <end position="776"/>
    </location>
</feature>
<feature type="repeat" description="TPR" evidence="9">
    <location>
        <begin position="162"/>
        <end position="195"/>
    </location>
</feature>
<keyword evidence="4 9" id="KW-0802">TPR repeat</keyword>
<feature type="repeat" description="TPR" evidence="9">
    <location>
        <begin position="92"/>
        <end position="125"/>
    </location>
</feature>
<evidence type="ECO:0000256" key="4">
    <source>
        <dbReference type="ARBA" id="ARBA00022803"/>
    </source>
</evidence>
<feature type="compositionally biased region" description="Polar residues" evidence="10">
    <location>
        <begin position="804"/>
        <end position="813"/>
    </location>
</feature>
<feature type="compositionally biased region" description="Pro residues" evidence="10">
    <location>
        <begin position="1025"/>
        <end position="1042"/>
    </location>
</feature>
<evidence type="ECO:0000313" key="12">
    <source>
        <dbReference type="EMBL" id="KIY63249.1"/>
    </source>
</evidence>
<dbReference type="SUPFAM" id="SSF81901">
    <property type="entry name" value="HCP-like"/>
    <property type="match status" value="1"/>
</dbReference>
<feature type="region of interest" description="Disordered" evidence="10">
    <location>
        <begin position="500"/>
        <end position="894"/>
    </location>
</feature>
<feature type="compositionally biased region" description="Pro residues" evidence="10">
    <location>
        <begin position="699"/>
        <end position="711"/>
    </location>
</feature>
<dbReference type="Pfam" id="PF00515">
    <property type="entry name" value="TPR_1"/>
    <property type="match status" value="1"/>
</dbReference>
<feature type="compositionally biased region" description="Polar residues" evidence="10">
    <location>
        <begin position="866"/>
        <end position="876"/>
    </location>
</feature>
<feature type="compositionally biased region" description="Low complexity" evidence="10">
    <location>
        <begin position="66"/>
        <end position="76"/>
    </location>
</feature>
<evidence type="ECO:0000256" key="10">
    <source>
        <dbReference type="SAM" id="MobiDB-lite"/>
    </source>
</evidence>
<dbReference type="FunFam" id="1.25.40.10:FF:000403">
    <property type="entry name" value="General transcriptional repressor, putative"/>
    <property type="match status" value="1"/>
</dbReference>
<dbReference type="GO" id="GO:0017053">
    <property type="term" value="C:transcription repressor complex"/>
    <property type="evidence" value="ECO:0007669"/>
    <property type="project" value="UniProtKB-ARBA"/>
</dbReference>
<reference evidence="12 13" key="1">
    <citation type="journal article" date="2015" name="Fungal Genet. Biol.">
        <title>Evolution of novel wood decay mechanisms in Agaricales revealed by the genome sequences of Fistulina hepatica and Cylindrobasidium torrendii.</title>
        <authorList>
            <person name="Floudas D."/>
            <person name="Held B.W."/>
            <person name="Riley R."/>
            <person name="Nagy L.G."/>
            <person name="Koehler G."/>
            <person name="Ransdell A.S."/>
            <person name="Younus H."/>
            <person name="Chow J."/>
            <person name="Chiniquy J."/>
            <person name="Lipzen A."/>
            <person name="Tritt A."/>
            <person name="Sun H."/>
            <person name="Haridas S."/>
            <person name="LaButti K."/>
            <person name="Ohm R.A."/>
            <person name="Kues U."/>
            <person name="Blanchette R.A."/>
            <person name="Grigoriev I.V."/>
            <person name="Minto R.E."/>
            <person name="Hibbett D.S."/>
        </authorList>
    </citation>
    <scope>NUCLEOTIDE SEQUENCE [LARGE SCALE GENOMIC DNA]</scope>
    <source>
        <strain evidence="12 13">FP15055 ss-10</strain>
    </source>
</reference>
<feature type="repeat" description="TPR" evidence="9">
    <location>
        <begin position="199"/>
        <end position="232"/>
    </location>
</feature>
<dbReference type="Gene3D" id="1.25.40.10">
    <property type="entry name" value="Tetratricopeptide repeat domain"/>
    <property type="match status" value="3"/>
</dbReference>
<keyword evidence="2" id="KW-0678">Repressor</keyword>
<dbReference type="PROSITE" id="PS50293">
    <property type="entry name" value="TPR_REGION"/>
    <property type="match status" value="1"/>
</dbReference>
<feature type="domain" description="Cytochrome c-type biogenesis protein H TPR" evidence="11">
    <location>
        <begin position="87"/>
        <end position="194"/>
    </location>
</feature>
<proteinExistence type="inferred from homology"/>
<dbReference type="SUPFAM" id="SSF48452">
    <property type="entry name" value="TPR-like"/>
    <property type="match status" value="1"/>
</dbReference>
<protein>
    <submittedName>
        <fullName evidence="12">TPR-like protein</fullName>
    </submittedName>
</protein>
<sequence>MTMRHMNSRSAVDRDTRMHDPSPMPSAHAHSHSLHSTPHMNGNGLQPAIPPSRPTALVSPTTSNGRPPRLAQQPRQPEGEKDTAIKLKEANESTWLLIGRIAEQMGDLEHALSAYENALRHNPNSLSGLTQVAGIARIKENYPKAVEYFQRVLDSPNQEDNGEVWSALGHCFLMQDDLQKAYSAYQQALYLLPNPKEDPKLWYGIGILYDRYGSLDHAEEAFSSVLRMDSDFDKANEILFRLGIIYKQQTKYDESLKCFDRILRNPPSPLAHHDIWFQVGHVYEQQKDYVRAKDAYERVVQDSPNHAKVLQQLGWLYHQDGSSFQNQELAIQYLTKSLEADATDAQSWYLLGRAYMAGQKYNKAYEAYQQAVYRDGRNPTFWCSIGVLYFQINQFRDALDAYSRAIRINPYISEVWFDLGSLYESCNNQISDALDAYHRASELDPSNTVITQRLQLLKQAQATGGQLPAAPGPQDVHPTAYANTVMPPVGLAGGPLLIQPGGSGSRPPNFRPDSRGPIEGAINLPPPSQVHLQRGSPPFRGGPPPPVIIDDARHLPSHPGIGPIELERPRDSAPRHGSLLLHHPAPERNGHHPEGYFGRGGGPTTRPHSTARSISPARSPVPPFPPFPASASGRRTPSTGPGQPPSVQRSPRGYGHDQPPQRAVESDGPWERRPNPEHARQWDNERNSRARGGDYSGGYPPPFPTRSPAPGAPIGHSPRMSSSSSASRYRGERSGRLSPLSRFVESQRSLSPATSRHGGEYHREYAPYPAREERHPPPSAGRASLPPPPQAEYLYEERRLNEQPVDSNSSRGSGSPILSDKERRTRKGAGERKKRTPPTPAPAESSSSRPSLPPTYRTVQHKPGSPQHSNGSVKSGNTSPNINTNANNGLPKRFVDEDYDEGVADSLSLLANAATTGPRSSYRSLAETSAPDTDMDTSNRPSPVHRDSVSSTRSHNLTPPQSSTTTSTSTTKKRAASPSDEIGPDSAKRTRSSSRPSPIPFMHQPSSSRRSSTSRSPRSPQLRASPPPPPPIGPMALPPHPGRPQAQGSATLPPIATLGSSPEPMAVDDSKKGSPTPSASGSKDEGA</sequence>
<dbReference type="Pfam" id="PF23914">
    <property type="entry name" value="TPR_CcmH_CycH"/>
    <property type="match status" value="1"/>
</dbReference>
<feature type="compositionally biased region" description="Basic and acidic residues" evidence="10">
    <location>
        <begin position="669"/>
        <end position="692"/>
    </location>
</feature>
<dbReference type="Pfam" id="PF13181">
    <property type="entry name" value="TPR_8"/>
    <property type="match status" value="1"/>
</dbReference>
<evidence type="ECO:0000256" key="9">
    <source>
        <dbReference type="PROSITE-ProRule" id="PRU00339"/>
    </source>
</evidence>
<dbReference type="InterPro" id="IPR011990">
    <property type="entry name" value="TPR-like_helical_dom_sf"/>
</dbReference>
<feature type="repeat" description="TPR" evidence="9">
    <location>
        <begin position="273"/>
        <end position="306"/>
    </location>
</feature>
<keyword evidence="7" id="KW-0539">Nucleus</keyword>
<feature type="compositionally biased region" description="Polar residues" evidence="10">
    <location>
        <begin position="949"/>
        <end position="961"/>
    </location>
</feature>
<evidence type="ECO:0000256" key="8">
    <source>
        <dbReference type="ARBA" id="ARBA00061082"/>
    </source>
</evidence>
<feature type="compositionally biased region" description="Basic and acidic residues" evidence="10">
    <location>
        <begin position="584"/>
        <end position="594"/>
    </location>
</feature>
<feature type="region of interest" description="Disordered" evidence="10">
    <location>
        <begin position="913"/>
        <end position="1087"/>
    </location>
</feature>
<dbReference type="GO" id="GO:0031490">
    <property type="term" value="F:chromatin DNA binding"/>
    <property type="evidence" value="ECO:0007669"/>
    <property type="project" value="TreeGrafter"/>
</dbReference>
<dbReference type="Proteomes" id="UP000054007">
    <property type="component" value="Unassembled WGS sequence"/>
</dbReference>
<feature type="repeat" description="TPR" evidence="9">
    <location>
        <begin position="345"/>
        <end position="378"/>
    </location>
</feature>
<dbReference type="GO" id="GO:0010468">
    <property type="term" value="P:regulation of gene expression"/>
    <property type="evidence" value="ECO:0007669"/>
    <property type="project" value="TreeGrafter"/>
</dbReference>
<feature type="compositionally biased region" description="Pro residues" evidence="10">
    <location>
        <begin position="619"/>
        <end position="628"/>
    </location>
</feature>
<comment type="subcellular location">
    <subcellularLocation>
        <location evidence="1">Nucleus</location>
    </subcellularLocation>
</comment>
<dbReference type="OrthoDB" id="418911at2759"/>
<dbReference type="Pfam" id="PF13432">
    <property type="entry name" value="TPR_16"/>
    <property type="match status" value="1"/>
</dbReference>
<dbReference type="InterPro" id="IPR019734">
    <property type="entry name" value="TPR_rpt"/>
</dbReference>
<dbReference type="STRING" id="1314674.A0A0D7AZD1"/>
<name>A0A0D7AZD1_9AGAR</name>
<evidence type="ECO:0000256" key="2">
    <source>
        <dbReference type="ARBA" id="ARBA00022491"/>
    </source>
</evidence>
<feature type="repeat" description="TPR" evidence="9">
    <location>
        <begin position="379"/>
        <end position="412"/>
    </location>
</feature>
<organism evidence="12 13">
    <name type="scientific">Cylindrobasidium torrendii FP15055 ss-10</name>
    <dbReference type="NCBI Taxonomy" id="1314674"/>
    <lineage>
        <taxon>Eukaryota</taxon>
        <taxon>Fungi</taxon>
        <taxon>Dikarya</taxon>
        <taxon>Basidiomycota</taxon>
        <taxon>Agaricomycotina</taxon>
        <taxon>Agaricomycetes</taxon>
        <taxon>Agaricomycetidae</taxon>
        <taxon>Agaricales</taxon>
        <taxon>Marasmiineae</taxon>
        <taxon>Physalacriaceae</taxon>
        <taxon>Cylindrobasidium</taxon>
    </lineage>
</organism>
<evidence type="ECO:0000256" key="3">
    <source>
        <dbReference type="ARBA" id="ARBA00022737"/>
    </source>
</evidence>
<feature type="compositionally biased region" description="Polar residues" evidence="10">
    <location>
        <begin position="744"/>
        <end position="754"/>
    </location>
</feature>
<feature type="repeat" description="TPR" evidence="9">
    <location>
        <begin position="236"/>
        <end position="269"/>
    </location>
</feature>
<dbReference type="PANTHER" id="PTHR14017">
    <property type="entry name" value="LYSINE-SPECIFIC DEMETHYLASE"/>
    <property type="match status" value="1"/>
</dbReference>
<accession>A0A0D7AZD1</accession>
<dbReference type="PANTHER" id="PTHR14017:SF1">
    <property type="entry name" value="LD02225P"/>
    <property type="match status" value="1"/>
</dbReference>
<gene>
    <name evidence="12" type="ORF">CYLTODRAFT_494061</name>
</gene>
<dbReference type="EMBL" id="KN880710">
    <property type="protein sequence ID" value="KIY63249.1"/>
    <property type="molecule type" value="Genomic_DNA"/>
</dbReference>
<keyword evidence="13" id="KW-1185">Reference proteome</keyword>
<feature type="compositionally biased region" description="Basic and acidic residues" evidence="10">
    <location>
        <begin position="819"/>
        <end position="831"/>
    </location>
</feature>
<feature type="compositionally biased region" description="Basic and acidic residues" evidence="10">
    <location>
        <begin position="565"/>
        <end position="574"/>
    </location>
</feature>
<dbReference type="SMART" id="SM00028">
    <property type="entry name" value="TPR"/>
    <property type="match status" value="10"/>
</dbReference>
<evidence type="ECO:0000256" key="7">
    <source>
        <dbReference type="ARBA" id="ARBA00023242"/>
    </source>
</evidence>
<evidence type="ECO:0000259" key="11">
    <source>
        <dbReference type="Pfam" id="PF23914"/>
    </source>
</evidence>
<dbReference type="FunFam" id="1.25.40.10:FF:000078">
    <property type="entry name" value="Transcriptional corepressor Cyc8"/>
    <property type="match status" value="1"/>
</dbReference>
<keyword evidence="5" id="KW-0805">Transcription regulation</keyword>
<keyword evidence="3" id="KW-0677">Repeat</keyword>
<evidence type="ECO:0000313" key="13">
    <source>
        <dbReference type="Proteomes" id="UP000054007"/>
    </source>
</evidence>
<feature type="compositionally biased region" description="Low complexity" evidence="10">
    <location>
        <begin position="877"/>
        <end position="888"/>
    </location>
</feature>
<feature type="compositionally biased region" description="Low complexity" evidence="10">
    <location>
        <begin position="1005"/>
        <end position="1024"/>
    </location>
</feature>
<evidence type="ECO:0000256" key="1">
    <source>
        <dbReference type="ARBA" id="ARBA00004123"/>
    </source>
</evidence>
<dbReference type="AlphaFoldDB" id="A0A0D7AZD1"/>
<comment type="similarity">
    <text evidence="8">Belongs to the CYC8/SSN6 family.</text>
</comment>